<dbReference type="InterPro" id="IPR053967">
    <property type="entry name" value="LlgE_F_G-like_D1"/>
</dbReference>
<protein>
    <recommendedName>
        <fullName evidence="3 5">Flagellar hook protein FlgE</fullName>
    </recommendedName>
</protein>
<dbReference type="PANTHER" id="PTHR30435">
    <property type="entry name" value="FLAGELLAR PROTEIN"/>
    <property type="match status" value="1"/>
</dbReference>
<dbReference type="GO" id="GO:0009424">
    <property type="term" value="C:bacterial-type flagellum hook"/>
    <property type="evidence" value="ECO:0007669"/>
    <property type="project" value="TreeGrafter"/>
</dbReference>
<dbReference type="Proteomes" id="UP000292919">
    <property type="component" value="Unassembled WGS sequence"/>
</dbReference>
<dbReference type="PROSITE" id="PS00588">
    <property type="entry name" value="FLAGELLA_BB_ROD"/>
    <property type="match status" value="1"/>
</dbReference>
<comment type="caution">
    <text evidence="10">The sequence shown here is derived from an EMBL/GenBank/DDBJ whole genome shotgun (WGS) entry which is preliminary data.</text>
</comment>
<comment type="subcellular location">
    <subcellularLocation>
        <location evidence="1 5">Bacterial flagellum basal body</location>
    </subcellularLocation>
</comment>
<reference evidence="10 11" key="1">
    <citation type="submission" date="2018-12" db="EMBL/GenBank/DDBJ databases">
        <title>First genome draft of Desulfovibrio legallis sp. nov.</title>
        <authorList>
            <person name="Ben Dhia O."/>
            <person name="Najjari A."/>
            <person name="Ferjani R."/>
            <person name="Fhoula I."/>
            <person name="Fardeau M.-L."/>
            <person name="Boudabbous A."/>
            <person name="Ouzari H.I."/>
        </authorList>
    </citation>
    <scope>NUCLEOTIDE SEQUENCE [LARGE SCALE GENOMIC DNA]</scope>
    <source>
        <strain evidence="10 11">H1T</strain>
    </source>
</reference>
<evidence type="ECO:0000256" key="3">
    <source>
        <dbReference type="ARBA" id="ARBA00019015"/>
    </source>
</evidence>
<name>A0A6H3F9U8_9BACT</name>
<evidence type="ECO:0000259" key="9">
    <source>
        <dbReference type="Pfam" id="PF22692"/>
    </source>
</evidence>
<comment type="similarity">
    <text evidence="2 5">Belongs to the flagella basal body rod proteins family.</text>
</comment>
<feature type="domain" description="Flagellar hook protein FlgE/F/G-like D1" evidence="9">
    <location>
        <begin position="97"/>
        <end position="152"/>
    </location>
</feature>
<dbReference type="PANTHER" id="PTHR30435:SF1">
    <property type="entry name" value="FLAGELLAR HOOK PROTEIN FLGE"/>
    <property type="match status" value="1"/>
</dbReference>
<dbReference type="Pfam" id="PF00460">
    <property type="entry name" value="Flg_bb_rod"/>
    <property type="match status" value="1"/>
</dbReference>
<keyword evidence="4 5" id="KW-0975">Bacterial flagellum</keyword>
<evidence type="ECO:0000313" key="10">
    <source>
        <dbReference type="EMBL" id="TBH78454.1"/>
    </source>
</evidence>
<evidence type="ECO:0000313" key="11">
    <source>
        <dbReference type="Proteomes" id="UP000292919"/>
    </source>
</evidence>
<dbReference type="InterPro" id="IPR037058">
    <property type="entry name" value="Falgellar_hook_FlgE_sf"/>
</dbReference>
<dbReference type="Gene3D" id="2.60.98.20">
    <property type="entry name" value="Flagellar hook protein FlgE"/>
    <property type="match status" value="1"/>
</dbReference>
<feature type="domain" description="Flagellar basal body rod protein N-terminal" evidence="6">
    <location>
        <begin position="5"/>
        <end position="35"/>
    </location>
</feature>
<dbReference type="AlphaFoldDB" id="A0A6H3F9U8"/>
<dbReference type="Pfam" id="PF06429">
    <property type="entry name" value="Flg_bbr_C"/>
    <property type="match status" value="1"/>
</dbReference>
<evidence type="ECO:0000259" key="8">
    <source>
        <dbReference type="Pfam" id="PF07559"/>
    </source>
</evidence>
<dbReference type="InterPro" id="IPR010930">
    <property type="entry name" value="Flg_bb/hook_C_dom"/>
</dbReference>
<dbReference type="GO" id="GO:0009425">
    <property type="term" value="C:bacterial-type flagellum basal body"/>
    <property type="evidence" value="ECO:0007669"/>
    <property type="project" value="UniProtKB-SubCell"/>
</dbReference>
<evidence type="ECO:0000259" key="7">
    <source>
        <dbReference type="Pfam" id="PF06429"/>
    </source>
</evidence>
<evidence type="ECO:0000256" key="1">
    <source>
        <dbReference type="ARBA" id="ARBA00004117"/>
    </source>
</evidence>
<dbReference type="GO" id="GO:0071978">
    <property type="term" value="P:bacterial-type flagellum-dependent swarming motility"/>
    <property type="evidence" value="ECO:0007669"/>
    <property type="project" value="TreeGrafter"/>
</dbReference>
<dbReference type="InterPro" id="IPR037925">
    <property type="entry name" value="FlgE/F/G-like"/>
</dbReference>
<dbReference type="Pfam" id="PF22692">
    <property type="entry name" value="LlgE_F_G_D1"/>
    <property type="match status" value="1"/>
</dbReference>
<evidence type="ECO:0000256" key="5">
    <source>
        <dbReference type="RuleBase" id="RU362116"/>
    </source>
</evidence>
<dbReference type="InterPro" id="IPR011491">
    <property type="entry name" value="FlgE_D2"/>
</dbReference>
<dbReference type="EMBL" id="SIXC01000015">
    <property type="protein sequence ID" value="TBH78454.1"/>
    <property type="molecule type" value="Genomic_DNA"/>
</dbReference>
<dbReference type="Pfam" id="PF07559">
    <property type="entry name" value="FlgE_D2"/>
    <property type="match status" value="1"/>
</dbReference>
<sequence>MNSALYIGATGMKGLSEGMNVITNNLANISTIGYKQQSILFSDLISTGQGGIGDWWGAQTDSYVAVGQTGKGLQVDTVRTLFNQGSFETSNTVTDLAINGKGFFQVTDGTNLYYTRAGDFRTYNDAVLRTPTGLAVNGYMYNADGSKGALQQVTLDKFGTMAAKATTSVDLRCNLGLTSQNSTSATDPYFSLIGQYNANNSPPISNTAYGYSTGVTLYGADGSTQTATIYYDAAPADSPNSVVQYLIASDDVTTDGTSATAGSGLLMSGTLTFSSSGQLTDMTAFTPSVADSTNLADWTPAALSSSGLPQMSVDGQTVTVNLGISAGGGWTNAPDSAAAVGVDPTALGGMAKATVTADATTNYTDTSPTSRIASQNGYGAGTLNGISIGSDGTITGSYSNGKDMNLWQIPVCRFTSEDGLHREGNNLFSATPEAGQMDMGVAGTENYGSIEAYATETSNVDMATEMVNMIITQRGFQSNSKVVTTADQMLQKAMELKRS</sequence>
<keyword evidence="10" id="KW-0966">Cell projection</keyword>
<dbReference type="RefSeq" id="WP_118229281.1">
    <property type="nucleotide sequence ID" value="NZ_JAQDZC010000001.1"/>
</dbReference>
<gene>
    <name evidence="10" type="ORF">EB812_10545</name>
</gene>
<keyword evidence="10" id="KW-0282">Flagellum</keyword>
<evidence type="ECO:0000256" key="4">
    <source>
        <dbReference type="ARBA" id="ARBA00023143"/>
    </source>
</evidence>
<keyword evidence="10" id="KW-0969">Cilium</keyword>
<comment type="function">
    <text evidence="5">A flexible structure which links the flagellar filament to the drive apparatus in the basal body.</text>
</comment>
<feature type="domain" description="Flagellar hook protein FlgE D2" evidence="8">
    <location>
        <begin position="200"/>
        <end position="378"/>
    </location>
</feature>
<evidence type="ECO:0000259" key="6">
    <source>
        <dbReference type="Pfam" id="PF00460"/>
    </source>
</evidence>
<dbReference type="NCBIfam" id="TIGR03506">
    <property type="entry name" value="FlgEFG_subfam"/>
    <property type="match status" value="1"/>
</dbReference>
<organism evidence="10 11">
    <name type="scientific">Desulfovibrio legallii</name>
    <dbReference type="NCBI Taxonomy" id="571438"/>
    <lineage>
        <taxon>Bacteria</taxon>
        <taxon>Pseudomonadati</taxon>
        <taxon>Thermodesulfobacteriota</taxon>
        <taxon>Desulfovibrionia</taxon>
        <taxon>Desulfovibrionales</taxon>
        <taxon>Desulfovibrionaceae</taxon>
        <taxon>Desulfovibrio</taxon>
    </lineage>
</organism>
<dbReference type="InterPro" id="IPR001444">
    <property type="entry name" value="Flag_bb_rod_N"/>
</dbReference>
<dbReference type="SUPFAM" id="SSF117143">
    <property type="entry name" value="Flagellar hook protein flgE"/>
    <property type="match status" value="1"/>
</dbReference>
<feature type="domain" description="Flagellar basal-body/hook protein C-terminal" evidence="7">
    <location>
        <begin position="454"/>
        <end position="496"/>
    </location>
</feature>
<accession>A0A6H3F9U8</accession>
<dbReference type="InterPro" id="IPR019776">
    <property type="entry name" value="Flagellar_basal_body_rod_CS"/>
</dbReference>
<keyword evidence="11" id="KW-1185">Reference proteome</keyword>
<proteinExistence type="inferred from homology"/>
<dbReference type="InterPro" id="IPR020013">
    <property type="entry name" value="Flagellar_FlgE/F/G"/>
</dbReference>
<evidence type="ECO:0000256" key="2">
    <source>
        <dbReference type="ARBA" id="ARBA00009677"/>
    </source>
</evidence>
<dbReference type="GO" id="GO:0005829">
    <property type="term" value="C:cytosol"/>
    <property type="evidence" value="ECO:0007669"/>
    <property type="project" value="TreeGrafter"/>
</dbReference>